<evidence type="ECO:0000256" key="2">
    <source>
        <dbReference type="ARBA" id="ARBA00022519"/>
    </source>
</evidence>
<proteinExistence type="predicted"/>
<evidence type="ECO:0000256" key="4">
    <source>
        <dbReference type="ARBA" id="ARBA00023136"/>
    </source>
</evidence>
<dbReference type="Gene3D" id="3.60.21.10">
    <property type="match status" value="1"/>
</dbReference>
<accession>A0A128ECH1</accession>
<name>A0A128ECH1_9BACT</name>
<organism evidence="7 8">
    <name type="scientific">Campylobacter geochelonis</name>
    <dbReference type="NCBI Taxonomy" id="1780362"/>
    <lineage>
        <taxon>Bacteria</taxon>
        <taxon>Pseudomonadati</taxon>
        <taxon>Campylobacterota</taxon>
        <taxon>Epsilonproteobacteria</taxon>
        <taxon>Campylobacterales</taxon>
        <taxon>Campylobacteraceae</taxon>
        <taxon>Campylobacter</taxon>
    </lineage>
</organism>
<dbReference type="RefSeq" id="WP_075493707.1">
    <property type="nucleotide sequence ID" value="NZ_CP053844.1"/>
</dbReference>
<protein>
    <submittedName>
        <fullName evidence="7">Metallophosphoesterase</fullName>
    </submittedName>
</protein>
<keyword evidence="1" id="KW-1003">Cell membrane</keyword>
<dbReference type="InterPro" id="IPR029052">
    <property type="entry name" value="Metallo-depent_PP-like"/>
</dbReference>
<feature type="domain" description="Calcineurin-like phosphoesterase" evidence="6">
    <location>
        <begin position="9"/>
        <end position="197"/>
    </location>
</feature>
<reference evidence="7 8" key="1">
    <citation type="submission" date="2016-02" db="EMBL/GenBank/DDBJ databases">
        <authorList>
            <consortium name="Pathogen Informatics"/>
        </authorList>
    </citation>
    <scope>NUCLEOTIDE SEQUENCE [LARGE SCALE GENOMIC DNA]</scope>
    <source>
        <strain evidence="7 8">RC20</strain>
    </source>
</reference>
<dbReference type="EMBL" id="FIZP01000001">
    <property type="protein sequence ID" value="CZE45918.1"/>
    <property type="molecule type" value="Genomic_DNA"/>
</dbReference>
<dbReference type="AlphaFoldDB" id="A0A128ECH1"/>
<dbReference type="CDD" id="cd07398">
    <property type="entry name" value="MPP_YbbF-LpxH"/>
    <property type="match status" value="1"/>
</dbReference>
<evidence type="ECO:0000256" key="1">
    <source>
        <dbReference type="ARBA" id="ARBA00022475"/>
    </source>
</evidence>
<dbReference type="Proteomes" id="UP000069632">
    <property type="component" value="Unassembled WGS sequence"/>
</dbReference>
<keyword evidence="2" id="KW-0997">Cell inner membrane</keyword>
<dbReference type="SUPFAM" id="SSF56300">
    <property type="entry name" value="Metallo-dependent phosphatases"/>
    <property type="match status" value="1"/>
</dbReference>
<dbReference type="InterPro" id="IPR043461">
    <property type="entry name" value="LpxH-like"/>
</dbReference>
<dbReference type="PANTHER" id="PTHR34990">
    <property type="entry name" value="UDP-2,3-DIACYLGLUCOSAMINE HYDROLASE-RELATED"/>
    <property type="match status" value="1"/>
</dbReference>
<evidence type="ECO:0000313" key="7">
    <source>
        <dbReference type="EMBL" id="CZE45918.1"/>
    </source>
</evidence>
<evidence type="ECO:0000259" key="6">
    <source>
        <dbReference type="Pfam" id="PF00149"/>
    </source>
</evidence>
<dbReference type="GO" id="GO:0046872">
    <property type="term" value="F:metal ion binding"/>
    <property type="evidence" value="ECO:0007669"/>
    <property type="project" value="UniProtKB-KW"/>
</dbReference>
<dbReference type="GO" id="GO:0016020">
    <property type="term" value="C:membrane"/>
    <property type="evidence" value="ECO:0007669"/>
    <property type="project" value="GOC"/>
</dbReference>
<gene>
    <name evidence="7" type="ORF">ERS672216_00100</name>
</gene>
<evidence type="ECO:0000256" key="5">
    <source>
        <dbReference type="ARBA" id="ARBA00023211"/>
    </source>
</evidence>
<dbReference type="InterPro" id="IPR004843">
    <property type="entry name" value="Calcineurin-like_PHP"/>
</dbReference>
<dbReference type="GO" id="GO:0009245">
    <property type="term" value="P:lipid A biosynthetic process"/>
    <property type="evidence" value="ECO:0007669"/>
    <property type="project" value="TreeGrafter"/>
</dbReference>
<keyword evidence="5" id="KW-0464">Manganese</keyword>
<dbReference type="OrthoDB" id="270739at2"/>
<dbReference type="GO" id="GO:0008758">
    <property type="term" value="F:UDP-2,3-diacylglucosamine hydrolase activity"/>
    <property type="evidence" value="ECO:0007669"/>
    <property type="project" value="TreeGrafter"/>
</dbReference>
<dbReference type="Pfam" id="PF00149">
    <property type="entry name" value="Metallophos"/>
    <property type="match status" value="1"/>
</dbReference>
<keyword evidence="8" id="KW-1185">Reference proteome</keyword>
<sequence length="238" mass="28287">MQIIKSGAIFISDSHENEKKLYFLEFLEAVKSGKIRPTQLFLMGDMFDYLSFTDYSRKFYAKQILLINEISKSVPCFYFEGNHDYNLNEIFPNVQVFDIFAQPVKFLLENGEICELLHGDRFIPKIDFKVLMLLRNKAFLKTLNFIDNLINFKITKAILKHQEKKILYKKHPNFKALIEQKIHNYSAKFIIEGHYHQDEIFNFDKRVYINLNSYAVEQKYYEAKFENGEFKLVAKSLN</sequence>
<evidence type="ECO:0000256" key="3">
    <source>
        <dbReference type="ARBA" id="ARBA00022723"/>
    </source>
</evidence>
<keyword evidence="4" id="KW-0472">Membrane</keyword>
<evidence type="ECO:0000313" key="8">
    <source>
        <dbReference type="Proteomes" id="UP000069632"/>
    </source>
</evidence>
<keyword evidence="3" id="KW-0479">Metal-binding</keyword>